<dbReference type="AlphaFoldDB" id="A0A0R1E821"/>
<dbReference type="KEGG" id="dya:Dyak_GE27490"/>
<dbReference type="InterPro" id="IPR015919">
    <property type="entry name" value="Cadherin-like_sf"/>
</dbReference>
<dbReference type="GO" id="GO:0007156">
    <property type="term" value="P:homophilic cell adhesion via plasma membrane adhesion molecules"/>
    <property type="evidence" value="ECO:0007669"/>
    <property type="project" value="InterPro"/>
</dbReference>
<dbReference type="PROSITE" id="PS00232">
    <property type="entry name" value="CADHERIN_1"/>
    <property type="match status" value="2"/>
</dbReference>
<dbReference type="PANTHER" id="PTHR24028:SF310">
    <property type="entry name" value="NEURAL-CADHERIN-LIKE PROTEIN"/>
    <property type="match status" value="1"/>
</dbReference>
<keyword evidence="7 13" id="KW-0106">Calcium</keyword>
<evidence type="ECO:0000256" key="7">
    <source>
        <dbReference type="ARBA" id="ARBA00022837"/>
    </source>
</evidence>
<feature type="domain" description="Cadherin" evidence="14">
    <location>
        <begin position="208"/>
        <end position="310"/>
    </location>
</feature>
<keyword evidence="6" id="KW-0677">Repeat</keyword>
<feature type="non-terminal residue" evidence="15">
    <location>
        <position position="388"/>
    </location>
</feature>
<sequence>MYNITIPENSSFGTQILKINATDKDSGANAKLSYYIESINGQNNSELFYIDVTDGNLYLKTPLDYEQIKYHHVVVNVKDHGSPSLSSRSNVFITVKDLNDNAPCFVEPSYFTKLSVAAVRGQFVALPKAYDKDISDTDSLEYKIVYGNELQTYSIDKLTGVISLQNMLNFTDKSSTVLNISVSDGVHTTYARLKISLMPENVYSPQFDQSTYEAQVPENLLHGHNIITVKASDGDFGTYASLNYEIVSEEMKKIFLIDQSTGVITSKVTFDREKKDEYVVLLKVSDGGGKFGFASLKVIVVDVNDNVPYFLLKEYKMVVSTTTEANRTILTVKAKDDDIGDNGSVYYQIVQKSIDEAVREVIEINEKTGDIVFKRNAESYGVNSYQFF</sequence>
<dbReference type="EMBL" id="CH891891">
    <property type="protein sequence ID" value="KRK05341.1"/>
    <property type="molecule type" value="Genomic_DNA"/>
</dbReference>
<evidence type="ECO:0000256" key="6">
    <source>
        <dbReference type="ARBA" id="ARBA00022737"/>
    </source>
</evidence>
<evidence type="ECO:0000259" key="14">
    <source>
        <dbReference type="PROSITE" id="PS50268"/>
    </source>
</evidence>
<evidence type="ECO:0000256" key="4">
    <source>
        <dbReference type="ARBA" id="ARBA00022692"/>
    </source>
</evidence>
<evidence type="ECO:0000256" key="3">
    <source>
        <dbReference type="ARBA" id="ARBA00022536"/>
    </source>
</evidence>
<feature type="domain" description="Cadherin" evidence="14">
    <location>
        <begin position="106"/>
        <end position="207"/>
    </location>
</feature>
<reference evidence="15 16" key="2">
    <citation type="journal article" date="2007" name="PLoS Biol.">
        <title>Principles of genome evolution in the Drosophila melanogaster species group.</title>
        <authorList>
            <person name="Ranz J.M."/>
            <person name="Maurin D."/>
            <person name="Chan Y.S."/>
            <person name="von Grotthuss M."/>
            <person name="Hillier L.W."/>
            <person name="Roote J."/>
            <person name="Ashburner M."/>
            <person name="Bergman C.M."/>
        </authorList>
    </citation>
    <scope>NUCLEOTIDE SEQUENCE [LARGE SCALE GENOMIC DNA]</scope>
    <source>
        <strain evidence="16">Tai18E2 / Tucson 14021-0261.01</strain>
    </source>
</reference>
<protein>
    <recommendedName>
        <fullName evidence="14">Cadherin domain-containing protein</fullName>
    </recommendedName>
</protein>
<evidence type="ECO:0000256" key="10">
    <source>
        <dbReference type="ARBA" id="ARBA00023136"/>
    </source>
</evidence>
<evidence type="ECO:0000256" key="12">
    <source>
        <dbReference type="ARBA" id="ARBA00023180"/>
    </source>
</evidence>
<evidence type="ECO:0000256" key="8">
    <source>
        <dbReference type="ARBA" id="ARBA00022889"/>
    </source>
</evidence>
<evidence type="ECO:0000313" key="16">
    <source>
        <dbReference type="Proteomes" id="UP000002282"/>
    </source>
</evidence>
<keyword evidence="5" id="KW-0732">Signal</keyword>
<feature type="domain" description="Cadherin" evidence="14">
    <location>
        <begin position="2"/>
        <end position="105"/>
    </location>
</feature>
<dbReference type="GO" id="GO:0005886">
    <property type="term" value="C:plasma membrane"/>
    <property type="evidence" value="ECO:0007669"/>
    <property type="project" value="UniProtKB-SubCell"/>
</dbReference>
<keyword evidence="9" id="KW-1133">Transmembrane helix</keyword>
<dbReference type="SMART" id="SM00112">
    <property type="entry name" value="CA"/>
    <property type="match status" value="3"/>
</dbReference>
<dbReference type="OrthoDB" id="6252479at2759"/>
<dbReference type="SMR" id="A0A0R1E821"/>
<keyword evidence="12" id="KW-0325">Glycoprotein</keyword>
<keyword evidence="16" id="KW-1185">Reference proteome</keyword>
<evidence type="ECO:0000256" key="1">
    <source>
        <dbReference type="ARBA" id="ARBA00004251"/>
    </source>
</evidence>
<dbReference type="InterPro" id="IPR050174">
    <property type="entry name" value="Protocadherin/Cadherin-CA"/>
</dbReference>
<evidence type="ECO:0000256" key="5">
    <source>
        <dbReference type="ARBA" id="ARBA00022729"/>
    </source>
</evidence>
<dbReference type="GO" id="GO:0005509">
    <property type="term" value="F:calcium ion binding"/>
    <property type="evidence" value="ECO:0007669"/>
    <property type="project" value="UniProtKB-UniRule"/>
</dbReference>
<dbReference type="PROSITE" id="PS50268">
    <property type="entry name" value="CADHERIN_2"/>
    <property type="match status" value="3"/>
</dbReference>
<reference evidence="15 16" key="1">
    <citation type="journal article" date="2007" name="Nature">
        <title>Evolution of genes and genomes on the Drosophila phylogeny.</title>
        <authorList>
            <consortium name="Drosophila 12 Genomes Consortium"/>
            <person name="Clark A.G."/>
            <person name="Eisen M.B."/>
            <person name="Smith D.R."/>
            <person name="Bergman C.M."/>
            <person name="Oliver B."/>
            <person name="Markow T.A."/>
            <person name="Kaufman T.C."/>
            <person name="Kellis M."/>
            <person name="Gelbart W."/>
            <person name="Iyer V.N."/>
            <person name="Pollard D.A."/>
            <person name="Sackton T.B."/>
            <person name="Larracuente A.M."/>
            <person name="Singh N.D."/>
            <person name="Abad J.P."/>
            <person name="Abt D.N."/>
            <person name="Adryan B."/>
            <person name="Aguade M."/>
            <person name="Akashi H."/>
            <person name="Anderson W.W."/>
            <person name="Aquadro C.F."/>
            <person name="Ardell D.H."/>
            <person name="Arguello R."/>
            <person name="Artieri C.G."/>
            <person name="Barbash D.A."/>
            <person name="Barker D."/>
            <person name="Barsanti P."/>
            <person name="Batterham P."/>
            <person name="Batzoglou S."/>
            <person name="Begun D."/>
            <person name="Bhutkar A."/>
            <person name="Blanco E."/>
            <person name="Bosak S.A."/>
            <person name="Bradley R.K."/>
            <person name="Brand A.D."/>
            <person name="Brent M.R."/>
            <person name="Brooks A.N."/>
            <person name="Brown R.H."/>
            <person name="Butlin R.K."/>
            <person name="Caggese C."/>
            <person name="Calvi B.R."/>
            <person name="Bernardo de Carvalho A."/>
            <person name="Caspi A."/>
            <person name="Castrezana S."/>
            <person name="Celniker S.E."/>
            <person name="Chang J.L."/>
            <person name="Chapple C."/>
            <person name="Chatterji S."/>
            <person name="Chinwalla A."/>
            <person name="Civetta A."/>
            <person name="Clifton S.W."/>
            <person name="Comeron J.M."/>
            <person name="Costello J.C."/>
            <person name="Coyne J.A."/>
            <person name="Daub J."/>
            <person name="David R.G."/>
            <person name="Delcher A.L."/>
            <person name="Delehaunty K."/>
            <person name="Do C.B."/>
            <person name="Ebling H."/>
            <person name="Edwards K."/>
            <person name="Eickbush T."/>
            <person name="Evans J.D."/>
            <person name="Filipski A."/>
            <person name="Findeiss S."/>
            <person name="Freyhult E."/>
            <person name="Fulton L."/>
            <person name="Fulton R."/>
            <person name="Garcia A.C."/>
            <person name="Gardiner A."/>
            <person name="Garfield D.A."/>
            <person name="Garvin B.E."/>
            <person name="Gibson G."/>
            <person name="Gilbert D."/>
            <person name="Gnerre S."/>
            <person name="Godfrey J."/>
            <person name="Good R."/>
            <person name="Gotea V."/>
            <person name="Gravely B."/>
            <person name="Greenberg A.J."/>
            <person name="Griffiths-Jones S."/>
            <person name="Gross S."/>
            <person name="Guigo R."/>
            <person name="Gustafson E.A."/>
            <person name="Haerty W."/>
            <person name="Hahn M.W."/>
            <person name="Halligan D.L."/>
            <person name="Halpern A.L."/>
            <person name="Halter G.M."/>
            <person name="Han M.V."/>
            <person name="Heger A."/>
            <person name="Hillier L."/>
            <person name="Hinrichs A.S."/>
            <person name="Holmes I."/>
            <person name="Hoskins R.A."/>
            <person name="Hubisz M.J."/>
            <person name="Hultmark D."/>
            <person name="Huntley M.A."/>
            <person name="Jaffe D.B."/>
            <person name="Jagadeeshan S."/>
            <person name="Jeck W.R."/>
            <person name="Johnson J."/>
            <person name="Jones C.D."/>
            <person name="Jordan W.C."/>
            <person name="Karpen G.H."/>
            <person name="Kataoka E."/>
            <person name="Keightley P.D."/>
            <person name="Kheradpour P."/>
            <person name="Kirkness E.F."/>
            <person name="Koerich L.B."/>
            <person name="Kristiansen K."/>
            <person name="Kudrna D."/>
            <person name="Kulathinal R.J."/>
            <person name="Kumar S."/>
            <person name="Kwok R."/>
            <person name="Lander E."/>
            <person name="Langley C.H."/>
            <person name="Lapoint R."/>
            <person name="Lazzaro B.P."/>
            <person name="Lee S.J."/>
            <person name="Levesque L."/>
            <person name="Li R."/>
            <person name="Lin C.F."/>
            <person name="Lin M.F."/>
            <person name="Lindblad-Toh K."/>
            <person name="Llopart A."/>
            <person name="Long M."/>
            <person name="Low L."/>
            <person name="Lozovsky E."/>
            <person name="Lu J."/>
            <person name="Luo M."/>
            <person name="Machado C.A."/>
            <person name="Makalowski W."/>
            <person name="Marzo M."/>
            <person name="Matsuda M."/>
            <person name="Matzkin L."/>
            <person name="McAllister B."/>
            <person name="McBride C.S."/>
            <person name="McKernan B."/>
            <person name="McKernan K."/>
            <person name="Mendez-Lago M."/>
            <person name="Minx P."/>
            <person name="Mollenhauer M.U."/>
            <person name="Montooth K."/>
            <person name="Mount S.M."/>
            <person name="Mu X."/>
            <person name="Myers E."/>
            <person name="Negre B."/>
            <person name="Newfeld S."/>
            <person name="Nielsen R."/>
            <person name="Noor M.A."/>
            <person name="O'Grady P."/>
            <person name="Pachter L."/>
            <person name="Papaceit M."/>
            <person name="Parisi M.J."/>
            <person name="Parisi M."/>
            <person name="Parts L."/>
            <person name="Pedersen J.S."/>
            <person name="Pesole G."/>
            <person name="Phillippy A.M."/>
            <person name="Ponting C.P."/>
            <person name="Pop M."/>
            <person name="Porcelli D."/>
            <person name="Powell J.R."/>
            <person name="Prohaska S."/>
            <person name="Pruitt K."/>
            <person name="Puig M."/>
            <person name="Quesneville H."/>
            <person name="Ram K.R."/>
            <person name="Rand D."/>
            <person name="Rasmussen M.D."/>
            <person name="Reed L.K."/>
            <person name="Reenan R."/>
            <person name="Reily A."/>
            <person name="Remington K.A."/>
            <person name="Rieger T.T."/>
            <person name="Ritchie M.G."/>
            <person name="Robin C."/>
            <person name="Rogers Y.H."/>
            <person name="Rohde C."/>
            <person name="Rozas J."/>
            <person name="Rubenfield M.J."/>
            <person name="Ruiz A."/>
            <person name="Russo S."/>
            <person name="Salzberg S.L."/>
            <person name="Sanchez-Gracia A."/>
            <person name="Saranga D.J."/>
            <person name="Sato H."/>
            <person name="Schaeffer S.W."/>
            <person name="Schatz M.C."/>
            <person name="Schlenke T."/>
            <person name="Schwartz R."/>
            <person name="Segarra C."/>
            <person name="Singh R.S."/>
            <person name="Sirot L."/>
            <person name="Sirota M."/>
            <person name="Sisneros N.B."/>
            <person name="Smith C.D."/>
            <person name="Smith T.F."/>
            <person name="Spieth J."/>
            <person name="Stage D.E."/>
            <person name="Stark A."/>
            <person name="Stephan W."/>
            <person name="Strausberg R.L."/>
            <person name="Strempel S."/>
            <person name="Sturgill D."/>
            <person name="Sutton G."/>
            <person name="Sutton G.G."/>
            <person name="Tao W."/>
            <person name="Teichmann S."/>
            <person name="Tobari Y.N."/>
            <person name="Tomimura Y."/>
            <person name="Tsolas J.M."/>
            <person name="Valente V.L."/>
            <person name="Venter E."/>
            <person name="Venter J.C."/>
            <person name="Vicario S."/>
            <person name="Vieira F.G."/>
            <person name="Vilella A.J."/>
            <person name="Villasante A."/>
            <person name="Walenz B."/>
            <person name="Wang J."/>
            <person name="Wasserman M."/>
            <person name="Watts T."/>
            <person name="Wilson D."/>
            <person name="Wilson R.K."/>
            <person name="Wing R.A."/>
            <person name="Wolfner M.F."/>
            <person name="Wong A."/>
            <person name="Wong G.K."/>
            <person name="Wu C.I."/>
            <person name="Wu G."/>
            <person name="Yamamoto D."/>
            <person name="Yang H.P."/>
            <person name="Yang S.P."/>
            <person name="Yorke J.A."/>
            <person name="Yoshida K."/>
            <person name="Zdobnov E."/>
            <person name="Zhang P."/>
            <person name="Zhang Y."/>
            <person name="Zimin A.V."/>
            <person name="Baldwin J."/>
            <person name="Abdouelleil A."/>
            <person name="Abdulkadir J."/>
            <person name="Abebe A."/>
            <person name="Abera B."/>
            <person name="Abreu J."/>
            <person name="Acer S.C."/>
            <person name="Aftuck L."/>
            <person name="Alexander A."/>
            <person name="An P."/>
            <person name="Anderson E."/>
            <person name="Anderson S."/>
            <person name="Arachi H."/>
            <person name="Azer M."/>
            <person name="Bachantsang P."/>
            <person name="Barry A."/>
            <person name="Bayul T."/>
            <person name="Berlin A."/>
            <person name="Bessette D."/>
            <person name="Bloom T."/>
            <person name="Blye J."/>
            <person name="Boguslavskiy L."/>
            <person name="Bonnet C."/>
            <person name="Boukhgalter B."/>
            <person name="Bourzgui I."/>
            <person name="Brown A."/>
            <person name="Cahill P."/>
            <person name="Channer S."/>
            <person name="Cheshatsang Y."/>
            <person name="Chuda L."/>
            <person name="Citroen M."/>
            <person name="Collymore A."/>
            <person name="Cooke P."/>
            <person name="Costello M."/>
            <person name="D'Aco K."/>
            <person name="Daza R."/>
            <person name="De Haan G."/>
            <person name="DeGray S."/>
            <person name="DeMaso C."/>
            <person name="Dhargay N."/>
            <person name="Dooley K."/>
            <person name="Dooley E."/>
            <person name="Doricent M."/>
            <person name="Dorje P."/>
            <person name="Dorjee K."/>
            <person name="Dupes A."/>
            <person name="Elong R."/>
            <person name="Falk J."/>
            <person name="Farina A."/>
            <person name="Faro S."/>
            <person name="Ferguson D."/>
            <person name="Fisher S."/>
            <person name="Foley C.D."/>
            <person name="Franke A."/>
            <person name="Friedrich D."/>
            <person name="Gadbois L."/>
            <person name="Gearin G."/>
            <person name="Gearin C.R."/>
            <person name="Giannoukos G."/>
            <person name="Goode T."/>
            <person name="Graham J."/>
            <person name="Grandbois E."/>
            <person name="Grewal S."/>
            <person name="Gyaltsen K."/>
            <person name="Hafez N."/>
            <person name="Hagos B."/>
            <person name="Hall J."/>
            <person name="Henson C."/>
            <person name="Hollinger A."/>
            <person name="Honan T."/>
            <person name="Huard M.D."/>
            <person name="Hughes L."/>
            <person name="Hurhula B."/>
            <person name="Husby M.E."/>
            <person name="Kamat A."/>
            <person name="Kanga B."/>
            <person name="Kashin S."/>
            <person name="Khazanovich D."/>
            <person name="Kisner P."/>
            <person name="Lance K."/>
            <person name="Lara M."/>
            <person name="Lee W."/>
            <person name="Lennon N."/>
            <person name="Letendre F."/>
            <person name="LeVine R."/>
            <person name="Lipovsky A."/>
            <person name="Liu X."/>
            <person name="Liu J."/>
            <person name="Liu S."/>
            <person name="Lokyitsang T."/>
            <person name="Lokyitsang Y."/>
            <person name="Lubonja R."/>
            <person name="Lui A."/>
            <person name="MacDonald P."/>
            <person name="Magnisalis V."/>
            <person name="Maru K."/>
            <person name="Matthews C."/>
            <person name="McCusker W."/>
            <person name="McDonough S."/>
            <person name="Mehta T."/>
            <person name="Meldrim J."/>
            <person name="Meneus L."/>
            <person name="Mihai O."/>
            <person name="Mihalev A."/>
            <person name="Mihova T."/>
            <person name="Mittelman R."/>
            <person name="Mlenga V."/>
            <person name="Montmayeur A."/>
            <person name="Mulrain L."/>
            <person name="Navidi A."/>
            <person name="Naylor J."/>
            <person name="Negash T."/>
            <person name="Nguyen T."/>
            <person name="Nguyen N."/>
            <person name="Nicol R."/>
            <person name="Norbu C."/>
            <person name="Norbu N."/>
            <person name="Novod N."/>
            <person name="O'Neill B."/>
            <person name="Osman S."/>
            <person name="Markiewicz E."/>
            <person name="Oyono O.L."/>
            <person name="Patti C."/>
            <person name="Phunkhang P."/>
            <person name="Pierre F."/>
            <person name="Priest M."/>
            <person name="Raghuraman S."/>
            <person name="Rege F."/>
            <person name="Reyes R."/>
            <person name="Rise C."/>
            <person name="Rogov P."/>
            <person name="Ross K."/>
            <person name="Ryan E."/>
            <person name="Settipalli S."/>
            <person name="Shea T."/>
            <person name="Sherpa N."/>
            <person name="Shi L."/>
            <person name="Shih D."/>
            <person name="Sparrow T."/>
            <person name="Spaulding J."/>
            <person name="Stalker J."/>
            <person name="Stange-Thomann N."/>
            <person name="Stavropoulos S."/>
            <person name="Stone C."/>
            <person name="Strader C."/>
            <person name="Tesfaye S."/>
            <person name="Thomson T."/>
            <person name="Thoulutsang Y."/>
            <person name="Thoulutsang D."/>
            <person name="Topham K."/>
            <person name="Topping I."/>
            <person name="Tsamla T."/>
            <person name="Vassiliev H."/>
            <person name="Vo A."/>
            <person name="Wangchuk T."/>
            <person name="Wangdi T."/>
            <person name="Weiand M."/>
            <person name="Wilkinson J."/>
            <person name="Wilson A."/>
            <person name="Yadav S."/>
            <person name="Young G."/>
            <person name="Yu Q."/>
            <person name="Zembek L."/>
            <person name="Zhong D."/>
            <person name="Zimmer A."/>
            <person name="Zwirko Z."/>
            <person name="Jaffe D.B."/>
            <person name="Alvarez P."/>
            <person name="Brockman W."/>
            <person name="Butler J."/>
            <person name="Chin C."/>
            <person name="Gnerre S."/>
            <person name="Grabherr M."/>
            <person name="Kleber M."/>
            <person name="Mauceli E."/>
            <person name="MacCallum I."/>
        </authorList>
    </citation>
    <scope>NUCLEOTIDE SEQUENCE [LARGE SCALE GENOMIC DNA]</scope>
    <source>
        <strain evidence="16">Tai18E2 / Tucson 14021-0261.01</strain>
    </source>
</reference>
<evidence type="ECO:0000256" key="2">
    <source>
        <dbReference type="ARBA" id="ARBA00022475"/>
    </source>
</evidence>
<keyword evidence="8" id="KW-0130">Cell adhesion</keyword>
<keyword evidence="3" id="KW-0245">EGF-like domain</keyword>
<dbReference type="Proteomes" id="UP000002282">
    <property type="component" value="Unassembled WGS sequence"/>
</dbReference>
<dbReference type="FunFam" id="2.60.40.60:FF:000058">
    <property type="entry name" value="FAT atypical cadherin 3"/>
    <property type="match status" value="1"/>
</dbReference>
<organism evidence="15 16">
    <name type="scientific">Drosophila yakuba</name>
    <name type="common">Fruit fly</name>
    <dbReference type="NCBI Taxonomy" id="7245"/>
    <lineage>
        <taxon>Eukaryota</taxon>
        <taxon>Metazoa</taxon>
        <taxon>Ecdysozoa</taxon>
        <taxon>Arthropoda</taxon>
        <taxon>Hexapoda</taxon>
        <taxon>Insecta</taxon>
        <taxon>Pterygota</taxon>
        <taxon>Neoptera</taxon>
        <taxon>Endopterygota</taxon>
        <taxon>Diptera</taxon>
        <taxon>Brachycera</taxon>
        <taxon>Muscomorpha</taxon>
        <taxon>Ephydroidea</taxon>
        <taxon>Drosophilidae</taxon>
        <taxon>Drosophila</taxon>
        <taxon>Sophophora</taxon>
    </lineage>
</organism>
<dbReference type="InterPro" id="IPR002126">
    <property type="entry name" value="Cadherin-like_dom"/>
</dbReference>
<dbReference type="PRINTS" id="PR00205">
    <property type="entry name" value="CADHERIN"/>
</dbReference>
<evidence type="ECO:0000256" key="13">
    <source>
        <dbReference type="PROSITE-ProRule" id="PRU00043"/>
    </source>
</evidence>
<name>A0A0R1E821_DROYA</name>
<keyword evidence="10" id="KW-0472">Membrane</keyword>
<dbReference type="PANTHER" id="PTHR24028">
    <property type="entry name" value="CADHERIN-87A"/>
    <property type="match status" value="1"/>
</dbReference>
<dbReference type="FunFam" id="2.60.40.60:FF:000005">
    <property type="entry name" value="Protocadherin 9"/>
    <property type="match status" value="1"/>
</dbReference>
<comment type="subcellular location">
    <subcellularLocation>
        <location evidence="1">Cell membrane</location>
        <topology evidence="1">Single-pass type I membrane protein</topology>
    </subcellularLocation>
</comment>
<evidence type="ECO:0000256" key="9">
    <source>
        <dbReference type="ARBA" id="ARBA00022989"/>
    </source>
</evidence>
<evidence type="ECO:0000313" key="15">
    <source>
        <dbReference type="EMBL" id="KRK05341.1"/>
    </source>
</evidence>
<keyword evidence="2" id="KW-1003">Cell membrane</keyword>
<dbReference type="SUPFAM" id="SSF49313">
    <property type="entry name" value="Cadherin-like"/>
    <property type="match status" value="4"/>
</dbReference>
<dbReference type="FunFam" id="2.60.40.60:FF:000026">
    <property type="entry name" value="FAT atypical cadherin 1"/>
    <property type="match status" value="1"/>
</dbReference>
<keyword evidence="11" id="KW-1015">Disulfide bond</keyword>
<accession>A0A0R1E821</accession>
<keyword evidence="4" id="KW-0812">Transmembrane</keyword>
<dbReference type="CDD" id="cd11304">
    <property type="entry name" value="Cadherin_repeat"/>
    <property type="match status" value="4"/>
</dbReference>
<gene>
    <name evidence="15" type="primary">Dyak\GE27490</name>
    <name evidence="15" type="synonym">GE27490</name>
    <name evidence="15" type="ORF">Dyak_GE27490</name>
</gene>
<dbReference type="Pfam" id="PF00028">
    <property type="entry name" value="Cadherin"/>
    <property type="match status" value="3"/>
</dbReference>
<dbReference type="InterPro" id="IPR020894">
    <property type="entry name" value="Cadherin_CS"/>
</dbReference>
<evidence type="ECO:0000256" key="11">
    <source>
        <dbReference type="ARBA" id="ARBA00023157"/>
    </source>
</evidence>
<dbReference type="Gene3D" id="2.60.40.60">
    <property type="entry name" value="Cadherins"/>
    <property type="match status" value="4"/>
</dbReference>
<proteinExistence type="predicted"/>